<dbReference type="InterPro" id="IPR032689">
    <property type="entry name" value="TraG-D_C"/>
</dbReference>
<keyword evidence="2" id="KW-1003">Cell membrane</keyword>
<keyword evidence="4 7" id="KW-1133">Transmembrane helix</keyword>
<feature type="transmembrane region" description="Helical" evidence="7">
    <location>
        <begin position="375"/>
        <end position="391"/>
    </location>
</feature>
<feature type="compositionally biased region" description="Low complexity" evidence="6">
    <location>
        <begin position="1"/>
        <end position="24"/>
    </location>
</feature>
<keyword evidence="5 7" id="KW-0472">Membrane</keyword>
<feature type="transmembrane region" description="Helical" evidence="7">
    <location>
        <begin position="342"/>
        <end position="368"/>
    </location>
</feature>
<feature type="compositionally biased region" description="Basic residues" evidence="6">
    <location>
        <begin position="98"/>
        <end position="108"/>
    </location>
</feature>
<dbReference type="Gene3D" id="3.40.50.300">
    <property type="entry name" value="P-loop containing nucleotide triphosphate hydrolases"/>
    <property type="match status" value="1"/>
</dbReference>
<keyword evidence="3 7" id="KW-0812">Transmembrane</keyword>
<evidence type="ECO:0000256" key="3">
    <source>
        <dbReference type="ARBA" id="ARBA00022692"/>
    </source>
</evidence>
<dbReference type="AlphaFoldDB" id="A0A5B2W488"/>
<evidence type="ECO:0000256" key="1">
    <source>
        <dbReference type="ARBA" id="ARBA00004651"/>
    </source>
</evidence>
<organism evidence="9 10">
    <name type="scientific">Solihabitans fulvus</name>
    <dbReference type="NCBI Taxonomy" id="1892852"/>
    <lineage>
        <taxon>Bacteria</taxon>
        <taxon>Bacillati</taxon>
        <taxon>Actinomycetota</taxon>
        <taxon>Actinomycetes</taxon>
        <taxon>Pseudonocardiales</taxon>
        <taxon>Pseudonocardiaceae</taxon>
        <taxon>Solihabitans</taxon>
    </lineage>
</organism>
<dbReference type="InterPro" id="IPR027417">
    <property type="entry name" value="P-loop_NTPase"/>
</dbReference>
<feature type="compositionally biased region" description="Basic and acidic residues" evidence="6">
    <location>
        <begin position="135"/>
        <end position="144"/>
    </location>
</feature>
<sequence>MARLAQGPPAGAAGGPDPRAAGPADQHDRAHRAGTRAGLRHRATARWCPRRARPGVAARRRGEHDPHRHLGRRAARARHHRRRAAGRVPRRAPGAAQHGHRRAGRHVRLAGGQRPLPGLRRAGHHRQPARHPRRPGRDRDEHGLRPVGDGGRAHAARRPAPPGRLRRVLGGDAVRAAAAAVAGAVQARPAVRDLQPAGRPPAHRLGDRRRRLPGRPPGPRPAGGHRVPGRLPAGRRRAAADPRPAGPDRRADPPVAVAAQGLRHVVAGHRCLCRAAPAVQHRAPAGADRLEDARPRRRRRHLRRGVGPAARCGADRSVVVTAGLRHHGGDRQVVRQVTGETLGGIACATVVVLGVITAGSGQLAAVLTGRGWPRWHGLGLNVAGPVFGVYAHPADPMRHWPGLPADTPSALVYWLVFAVLLAVPVAGVIAVARVVQGGRSRPGFAARRDVAARLGTTALLAQAPRLRPQLARTTPRPLPEQVGTRLGRDVNTGVECWSSVRQSKYVVGPSESGKTSCVVIPEALDHDGPLLAPSSRADVMAATWKARAETGTVLLFDPLKQAAGLPLVRWDPVRACVDPDVAMRRAQALMSSVDMSAVSNGDAWKNRGQAVLRNLLHAAALTHRDIRGVLRWTYDQTSVEPAAILERSPVTPDNWAEMQFSVINTPERQRAGYYMAVEGAMEVFTHQRVLETCLPGTGQQFDPHAFLDPATGHATLYLLSQRAQTVAVSDLLAALMEEIIDAARRGGQGAENNRLDPPLRLLADEAPNTATLRQLPDLISDGGGRGIPTTMVVQDRAQAAARWGREDAASMWGAATVRLVLPGVAGFDDMREIAAYAGEFDEQVSSLTRGGGSGRSEQLSLRSRAGLTPAEVRGIPAFHALVLAAGGLLPVETELQPYFQRPDAGVSAAAEREFYDALREGRSVS</sequence>
<name>A0A5B2W488_9PSEU</name>
<keyword evidence="10" id="KW-1185">Reference proteome</keyword>
<accession>A0A5B2W488</accession>
<dbReference type="CDD" id="cd01127">
    <property type="entry name" value="TrwB_TraG_TraD_VirD4"/>
    <property type="match status" value="1"/>
</dbReference>
<dbReference type="PANTHER" id="PTHR37937:SF1">
    <property type="entry name" value="CONJUGATIVE TRANSFER: DNA TRANSPORT"/>
    <property type="match status" value="1"/>
</dbReference>
<feature type="region of interest" description="Disordered" evidence="6">
    <location>
        <begin position="1"/>
        <end position="166"/>
    </location>
</feature>
<evidence type="ECO:0000256" key="5">
    <source>
        <dbReference type="ARBA" id="ARBA00023136"/>
    </source>
</evidence>
<dbReference type="PANTHER" id="PTHR37937">
    <property type="entry name" value="CONJUGATIVE TRANSFER: DNA TRANSPORT"/>
    <property type="match status" value="1"/>
</dbReference>
<feature type="domain" description="TraD/TraG TraM recognition site" evidence="8">
    <location>
        <begin position="758"/>
        <end position="876"/>
    </location>
</feature>
<evidence type="ECO:0000313" key="9">
    <source>
        <dbReference type="EMBL" id="KAA2245944.1"/>
    </source>
</evidence>
<gene>
    <name evidence="9" type="ORF">F0L68_40990</name>
</gene>
<feature type="region of interest" description="Disordered" evidence="6">
    <location>
        <begin position="184"/>
        <end position="253"/>
    </location>
</feature>
<evidence type="ECO:0000256" key="2">
    <source>
        <dbReference type="ARBA" id="ARBA00022475"/>
    </source>
</evidence>
<comment type="caution">
    <text evidence="9">The sequence shown here is derived from an EMBL/GenBank/DDBJ whole genome shotgun (WGS) entry which is preliminary data.</text>
</comment>
<comment type="subcellular location">
    <subcellularLocation>
        <location evidence="1">Cell membrane</location>
        <topology evidence="1">Multi-pass membrane protein</topology>
    </subcellularLocation>
</comment>
<feature type="compositionally biased region" description="Basic residues" evidence="6">
    <location>
        <begin position="29"/>
        <end position="59"/>
    </location>
</feature>
<reference evidence="9 10" key="2">
    <citation type="submission" date="2019-09" db="EMBL/GenBank/DDBJ databases">
        <authorList>
            <person name="Jin C."/>
        </authorList>
    </citation>
    <scope>NUCLEOTIDE SEQUENCE [LARGE SCALE GENOMIC DNA]</scope>
    <source>
        <strain evidence="9 10">AN110305</strain>
    </source>
</reference>
<evidence type="ECO:0000313" key="10">
    <source>
        <dbReference type="Proteomes" id="UP000323454"/>
    </source>
</evidence>
<reference evidence="9 10" key="1">
    <citation type="submission" date="2019-09" db="EMBL/GenBank/DDBJ databases">
        <title>Goodfellowia gen. nov., a new genus of the Pseudonocardineae related to Actinoalloteichus, containing Goodfellowia coeruleoviolacea gen. nov., comb. nov. gen. nov., comb. nov.</title>
        <authorList>
            <person name="Labeda D."/>
        </authorList>
    </citation>
    <scope>NUCLEOTIDE SEQUENCE [LARGE SCALE GENOMIC DNA]</scope>
    <source>
        <strain evidence="9 10">AN110305</strain>
    </source>
</reference>
<feature type="compositionally biased region" description="Basic residues" evidence="6">
    <location>
        <begin position="121"/>
        <end position="134"/>
    </location>
</feature>
<dbReference type="Proteomes" id="UP000323454">
    <property type="component" value="Unassembled WGS sequence"/>
</dbReference>
<dbReference type="Pfam" id="PF12696">
    <property type="entry name" value="TraG-D_C"/>
    <property type="match status" value="1"/>
</dbReference>
<feature type="transmembrane region" description="Helical" evidence="7">
    <location>
        <begin position="411"/>
        <end position="432"/>
    </location>
</feature>
<evidence type="ECO:0000256" key="4">
    <source>
        <dbReference type="ARBA" id="ARBA00022989"/>
    </source>
</evidence>
<feature type="compositionally biased region" description="Basic residues" evidence="6">
    <location>
        <begin position="69"/>
        <end position="90"/>
    </location>
</feature>
<protein>
    <submittedName>
        <fullName evidence="9">TraM recognition domain-containing protein</fullName>
    </submittedName>
</protein>
<feature type="compositionally biased region" description="Low complexity" evidence="6">
    <location>
        <begin position="222"/>
        <end position="232"/>
    </location>
</feature>
<feature type="compositionally biased region" description="Basic residues" evidence="6">
    <location>
        <begin position="295"/>
        <end position="304"/>
    </location>
</feature>
<dbReference type="OrthoDB" id="226701at2"/>
<feature type="region of interest" description="Disordered" evidence="6">
    <location>
        <begin position="282"/>
        <end position="308"/>
    </location>
</feature>
<dbReference type="EMBL" id="VUOB01000158">
    <property type="protein sequence ID" value="KAA2245944.1"/>
    <property type="molecule type" value="Genomic_DNA"/>
</dbReference>
<dbReference type="InterPro" id="IPR051539">
    <property type="entry name" value="T4SS-coupling_protein"/>
</dbReference>
<evidence type="ECO:0000256" key="6">
    <source>
        <dbReference type="SAM" id="MobiDB-lite"/>
    </source>
</evidence>
<proteinExistence type="predicted"/>
<evidence type="ECO:0000259" key="8">
    <source>
        <dbReference type="Pfam" id="PF12696"/>
    </source>
</evidence>
<dbReference type="GO" id="GO:0005886">
    <property type="term" value="C:plasma membrane"/>
    <property type="evidence" value="ECO:0007669"/>
    <property type="project" value="UniProtKB-SubCell"/>
</dbReference>
<dbReference type="SUPFAM" id="SSF52540">
    <property type="entry name" value="P-loop containing nucleoside triphosphate hydrolases"/>
    <property type="match status" value="1"/>
</dbReference>
<evidence type="ECO:0000256" key="7">
    <source>
        <dbReference type="SAM" id="Phobius"/>
    </source>
</evidence>